<dbReference type="Pfam" id="PF12686">
    <property type="entry name" value="DUF3800"/>
    <property type="match status" value="1"/>
</dbReference>
<sequence length="384" mass="45351">MSDKIGFIDESGDKSIHFTKDGVSTFFIVTAIILDEYSVDTTREQFVEIAAKHTRAPEIKSSAKAFKDFDKRIEFIKDISKLNFKIYSIIVDKREVFEDSGLQFRNTFYKYVNGLLDRELYDYYPYLKLISDNHGSEKFMDGFVDYVEKNHNQTELFRGPKFEFCDSKDEPLIQLADFIAGSLSRCYDPKKFNPRSPEILKILDKHILHLREWPENPRNKYSNIELEDEKFNKELVDFIFFKIKNFIHINSDNPAIEIKNQLICLNYLVYRFKKDPHEYIYSDEIIDRIRVRNIHITKRIFSKEVIGNLRENKILITSSQSGYKIPCCRGDIIRFYNNYSSKVIPMIETLKKTDIVIKSATSGKINLLEELDFDYIKRLTDIKK</sequence>
<dbReference type="AlphaFoldDB" id="A0A1H4NWY9"/>
<gene>
    <name evidence="1" type="ORF">SAMN05192540_2086</name>
</gene>
<evidence type="ECO:0000313" key="2">
    <source>
        <dbReference type="Proteomes" id="UP000183038"/>
    </source>
</evidence>
<reference evidence="1 2" key="1">
    <citation type="submission" date="2016-10" db="EMBL/GenBank/DDBJ databases">
        <authorList>
            <person name="de Groot N.N."/>
        </authorList>
    </citation>
    <scope>NUCLEOTIDE SEQUENCE [LARGE SCALE GENOMIC DNA]</scope>
    <source>
        <strain evidence="1 2">MAR_2009_71</strain>
    </source>
</reference>
<accession>A0A1H4NWY9</accession>
<dbReference type="OrthoDB" id="6057352at2"/>
<organism evidence="1 2">
    <name type="scientific">Maribacter dokdonensis</name>
    <dbReference type="NCBI Taxonomy" id="320912"/>
    <lineage>
        <taxon>Bacteria</taxon>
        <taxon>Pseudomonadati</taxon>
        <taxon>Bacteroidota</taxon>
        <taxon>Flavobacteriia</taxon>
        <taxon>Flavobacteriales</taxon>
        <taxon>Flavobacteriaceae</taxon>
        <taxon>Maribacter</taxon>
    </lineage>
</organism>
<name>A0A1H4NWY9_9FLAO</name>
<proteinExistence type="predicted"/>
<dbReference type="RefSeq" id="WP_074672495.1">
    <property type="nucleotide sequence ID" value="NZ_FNTB01000001.1"/>
</dbReference>
<protein>
    <recommendedName>
        <fullName evidence="3">DUF3800 domain-containing protein</fullName>
    </recommendedName>
</protein>
<dbReference type="EMBL" id="FNTB01000001">
    <property type="protein sequence ID" value="SEB99684.1"/>
    <property type="molecule type" value="Genomic_DNA"/>
</dbReference>
<dbReference type="InterPro" id="IPR024524">
    <property type="entry name" value="DUF3800"/>
</dbReference>
<dbReference type="Proteomes" id="UP000183038">
    <property type="component" value="Unassembled WGS sequence"/>
</dbReference>
<evidence type="ECO:0008006" key="3">
    <source>
        <dbReference type="Google" id="ProtNLM"/>
    </source>
</evidence>
<evidence type="ECO:0000313" key="1">
    <source>
        <dbReference type="EMBL" id="SEB99684.1"/>
    </source>
</evidence>